<dbReference type="SUPFAM" id="SSF53649">
    <property type="entry name" value="Alkaline phosphatase-like"/>
    <property type="match status" value="1"/>
</dbReference>
<dbReference type="PROSITE" id="PS51257">
    <property type="entry name" value="PROKAR_LIPOPROTEIN"/>
    <property type="match status" value="1"/>
</dbReference>
<proteinExistence type="predicted"/>
<dbReference type="InterPro" id="IPR012251">
    <property type="entry name" value="GlcNAc_6-SO4ase"/>
</dbReference>
<evidence type="ECO:0000256" key="3">
    <source>
        <dbReference type="SAM" id="SignalP"/>
    </source>
</evidence>
<organism evidence="5 6">
    <name type="scientific">Saccharopolyspora karakumensis</name>
    <dbReference type="NCBI Taxonomy" id="2530386"/>
    <lineage>
        <taxon>Bacteria</taxon>
        <taxon>Bacillati</taxon>
        <taxon>Actinomycetota</taxon>
        <taxon>Actinomycetes</taxon>
        <taxon>Pseudonocardiales</taxon>
        <taxon>Pseudonocardiaceae</taxon>
        <taxon>Saccharopolyspora</taxon>
    </lineage>
</organism>
<evidence type="ECO:0000256" key="1">
    <source>
        <dbReference type="PIRSR" id="PIRSR036666-50"/>
    </source>
</evidence>
<feature type="domain" description="Sulfatase N-terminal" evidence="4">
    <location>
        <begin position="37"/>
        <end position="371"/>
    </location>
</feature>
<evidence type="ECO:0000256" key="2">
    <source>
        <dbReference type="SAM" id="MobiDB-lite"/>
    </source>
</evidence>
<evidence type="ECO:0000313" key="6">
    <source>
        <dbReference type="Proteomes" id="UP000294723"/>
    </source>
</evidence>
<feature type="modified residue" description="3-oxoalanine (Cys)" evidence="1">
    <location>
        <position position="78"/>
    </location>
</feature>
<dbReference type="EMBL" id="SMLA01000045">
    <property type="protein sequence ID" value="TDD84359.1"/>
    <property type="molecule type" value="Genomic_DNA"/>
</dbReference>
<name>A0A4R5BG05_9PSEU</name>
<dbReference type="InterPro" id="IPR000917">
    <property type="entry name" value="Sulfatase_N"/>
</dbReference>
<reference evidence="5 6" key="1">
    <citation type="submission" date="2019-03" db="EMBL/GenBank/DDBJ databases">
        <title>Draft genome sequences of novel Actinobacteria.</title>
        <authorList>
            <person name="Sahin N."/>
            <person name="Ay H."/>
            <person name="Saygin H."/>
        </authorList>
    </citation>
    <scope>NUCLEOTIDE SEQUENCE [LARGE SCALE GENOMIC DNA]</scope>
    <source>
        <strain evidence="5 6">5K548</strain>
    </source>
</reference>
<gene>
    <name evidence="5" type="ORF">E1202_23560</name>
</gene>
<dbReference type="GO" id="GO:0008449">
    <property type="term" value="F:N-acetylglucosamine-6-sulfatase activity"/>
    <property type="evidence" value="ECO:0007669"/>
    <property type="project" value="InterPro"/>
</dbReference>
<protein>
    <submittedName>
        <fullName evidence="5">Sulfatase</fullName>
    </submittedName>
</protein>
<dbReference type="InterPro" id="IPR017850">
    <property type="entry name" value="Alkaline_phosphatase_core_sf"/>
</dbReference>
<dbReference type="PANTHER" id="PTHR43108:SF8">
    <property type="entry name" value="SD21168P"/>
    <property type="match status" value="1"/>
</dbReference>
<keyword evidence="3" id="KW-0732">Signal</keyword>
<keyword evidence="6" id="KW-1185">Reference proteome</keyword>
<dbReference type="PIRSF" id="PIRSF036666">
    <property type="entry name" value="G6S"/>
    <property type="match status" value="1"/>
</dbReference>
<dbReference type="GO" id="GO:0030203">
    <property type="term" value="P:glycosaminoglycan metabolic process"/>
    <property type="evidence" value="ECO:0007669"/>
    <property type="project" value="InterPro"/>
</dbReference>
<feature type="signal peptide" evidence="3">
    <location>
        <begin position="1"/>
        <end position="31"/>
    </location>
</feature>
<dbReference type="AlphaFoldDB" id="A0A4R5BG05"/>
<dbReference type="Pfam" id="PF00884">
    <property type="entry name" value="Sulfatase"/>
    <property type="match status" value="1"/>
</dbReference>
<evidence type="ECO:0000313" key="5">
    <source>
        <dbReference type="EMBL" id="TDD84359.1"/>
    </source>
</evidence>
<feature type="region of interest" description="Disordered" evidence="2">
    <location>
        <begin position="236"/>
        <end position="256"/>
    </location>
</feature>
<evidence type="ECO:0000259" key="4">
    <source>
        <dbReference type="Pfam" id="PF00884"/>
    </source>
</evidence>
<dbReference type="Gene3D" id="3.40.720.10">
    <property type="entry name" value="Alkaline Phosphatase, subunit A"/>
    <property type="match status" value="1"/>
</dbReference>
<dbReference type="Proteomes" id="UP000294723">
    <property type="component" value="Unassembled WGS sequence"/>
</dbReference>
<feature type="chain" id="PRO_5020887256" evidence="3">
    <location>
        <begin position="32"/>
        <end position="492"/>
    </location>
</feature>
<comment type="PTM">
    <text evidence="1">The conversion to 3-oxoalanine (also known as C-formylglycine, FGly), of a serine or cysteine residue in prokaryotes and of a cysteine residue in eukaryotes, is critical for catalytic activity.</text>
</comment>
<dbReference type="CDD" id="cd16147">
    <property type="entry name" value="G6S"/>
    <property type="match status" value="1"/>
</dbReference>
<dbReference type="PANTHER" id="PTHR43108">
    <property type="entry name" value="N-ACETYLGLUCOSAMINE-6-SULFATASE FAMILY MEMBER"/>
    <property type="match status" value="1"/>
</dbReference>
<sequence length="492" mass="53812">MIDMPRPRLAVCGAAIGLVLAACTAPPPPPAAEPSRPNIVFVLVDDMDQDLVRFMPEVLRMQREGVTFSNSTVTGSLCCPSRTSLLSGKYPHNTGVFTNEPPDGGFAVFHRRDERDTLGTQLQQAGYRTGFMGKYLNGYRPGRTLGGERPFVPPGWDEWAVAGNGYDEYDYQLNVNGRVRSHGHRPGDYLTDVLAKRGNDIIRSSAAQGTPFFLEVAPFAPHGPFTPAPRHAEEFPGLTAPRTPSFDEPDRSDKPAWLRALPPLPAAKAQAADVKFRKRAQSLQAVDEMLSGFRRTLAETGQAQRTHVLFTSDNGFHLGEHALPEGKQTAFDTDVRVPLIATGPGVPAGRTIADPVQNIDFRPTFAELAGAPGRPDIDGTGFASLLRGGPGTGRNVALIEHHEPRVSQEDPDRQEKPDRIPPTYTAIRTPEGTYVEYVTGEREFYDARTDPFQLTNTYPSLPPERRDELHRILTGLAACRGEAQCTEAATAR</sequence>
<accession>A0A4R5BG05</accession>
<comment type="caution">
    <text evidence="5">The sequence shown here is derived from an EMBL/GenBank/DDBJ whole genome shotgun (WGS) entry which is preliminary data.</text>
</comment>